<accession>A0A2S7UZS3</accession>
<dbReference type="EMBL" id="MSCH01000003">
    <property type="protein sequence ID" value="PQJ55218.1"/>
    <property type="molecule type" value="Genomic_DNA"/>
</dbReference>
<sequence length="221" mass="24025">MTMGSQEEANNSAVDPQSVNNGSINGMNSQGQNSNSAVNFQDSYRNKLLSNMGNAYQRRGNRSQSIKDVNYYVRGLMQELVGNLQYVNASTPVAVTNFVFLDGSFENSDLVGKQLSESFIHEVHKFGIPVLDFKTTDYIRVSQSGDFVLSRDFLELNSDLPIRYVVAGTLVRHLAGYMVNARIVGIDSKAVVASAQGFIPASVINSLISGSVNDGIPLTSN</sequence>
<dbReference type="Pfam" id="PF17680">
    <property type="entry name" value="FlgO"/>
    <property type="match status" value="1"/>
</dbReference>
<dbReference type="OrthoDB" id="6116374at2"/>
<evidence type="ECO:0000313" key="4">
    <source>
        <dbReference type="Proteomes" id="UP000239007"/>
    </source>
</evidence>
<feature type="compositionally biased region" description="Low complexity" evidence="1">
    <location>
        <begin position="20"/>
        <end position="36"/>
    </location>
</feature>
<organism evidence="3 4">
    <name type="scientific">Psychrosphaera saromensis</name>
    <dbReference type="NCBI Taxonomy" id="716813"/>
    <lineage>
        <taxon>Bacteria</taxon>
        <taxon>Pseudomonadati</taxon>
        <taxon>Pseudomonadota</taxon>
        <taxon>Gammaproteobacteria</taxon>
        <taxon>Alteromonadales</taxon>
        <taxon>Pseudoalteromonadaceae</taxon>
        <taxon>Psychrosphaera</taxon>
    </lineage>
</organism>
<dbReference type="InterPro" id="IPR041215">
    <property type="entry name" value="FlgO_dom"/>
</dbReference>
<gene>
    <name evidence="3" type="ORF">BTO11_08435</name>
</gene>
<proteinExistence type="predicted"/>
<feature type="compositionally biased region" description="Polar residues" evidence="1">
    <location>
        <begin position="1"/>
        <end position="19"/>
    </location>
</feature>
<protein>
    <recommendedName>
        <fullName evidence="2">FlgO domain-containing protein</fullName>
    </recommendedName>
</protein>
<evidence type="ECO:0000259" key="2">
    <source>
        <dbReference type="Pfam" id="PF17680"/>
    </source>
</evidence>
<feature type="region of interest" description="Disordered" evidence="1">
    <location>
        <begin position="1"/>
        <end position="37"/>
    </location>
</feature>
<comment type="caution">
    <text evidence="3">The sequence shown here is derived from an EMBL/GenBank/DDBJ whole genome shotgun (WGS) entry which is preliminary data.</text>
</comment>
<dbReference type="AlphaFoldDB" id="A0A2S7UZS3"/>
<name>A0A2S7UZS3_9GAMM</name>
<reference evidence="3 4" key="1">
    <citation type="submission" date="2016-12" db="EMBL/GenBank/DDBJ databases">
        <title>Diversity of luminous bacteria.</title>
        <authorList>
            <person name="Yoshizawa S."/>
            <person name="Kogure K."/>
        </authorList>
    </citation>
    <scope>NUCLEOTIDE SEQUENCE [LARGE SCALE GENOMIC DNA]</scope>
    <source>
        <strain evidence="3 4">SA4-48</strain>
    </source>
</reference>
<evidence type="ECO:0000256" key="1">
    <source>
        <dbReference type="SAM" id="MobiDB-lite"/>
    </source>
</evidence>
<evidence type="ECO:0000313" key="3">
    <source>
        <dbReference type="EMBL" id="PQJ55218.1"/>
    </source>
</evidence>
<dbReference type="Proteomes" id="UP000239007">
    <property type="component" value="Unassembled WGS sequence"/>
</dbReference>
<feature type="domain" description="FlgO" evidence="2">
    <location>
        <begin position="75"/>
        <end position="203"/>
    </location>
</feature>
<keyword evidence="4" id="KW-1185">Reference proteome</keyword>